<name>A0A183NMB8_9TREM</name>
<sequence>MQSYAPPDVRQVKLDAFSCHGSNVSFVSRHSKISSRITLAELKERQLSEIRDLIDLIDRGNNYCAFRESSGR</sequence>
<dbReference type="STRING" id="31246.A0A183NMB8"/>
<dbReference type="AlphaFoldDB" id="A0A183NMB8"/>
<protein>
    <submittedName>
        <fullName evidence="1">Uncharacterized protein</fullName>
    </submittedName>
</protein>
<accession>A0A183NMB8</accession>
<evidence type="ECO:0000313" key="1">
    <source>
        <dbReference type="EMBL" id="VDO93558.1"/>
    </source>
</evidence>
<keyword evidence="2" id="KW-1185">Reference proteome</keyword>
<gene>
    <name evidence="1" type="ORF">SMTD_LOCUS3254</name>
</gene>
<evidence type="ECO:0000313" key="2">
    <source>
        <dbReference type="Proteomes" id="UP000269396"/>
    </source>
</evidence>
<reference evidence="1 2" key="1">
    <citation type="submission" date="2018-11" db="EMBL/GenBank/DDBJ databases">
        <authorList>
            <consortium name="Pathogen Informatics"/>
        </authorList>
    </citation>
    <scope>NUCLEOTIDE SEQUENCE [LARGE SCALE GENOMIC DNA]</scope>
    <source>
        <strain>Denwood</strain>
        <strain evidence="2">Zambia</strain>
    </source>
</reference>
<organism evidence="1 2">
    <name type="scientific">Schistosoma mattheei</name>
    <dbReference type="NCBI Taxonomy" id="31246"/>
    <lineage>
        <taxon>Eukaryota</taxon>
        <taxon>Metazoa</taxon>
        <taxon>Spiralia</taxon>
        <taxon>Lophotrochozoa</taxon>
        <taxon>Platyhelminthes</taxon>
        <taxon>Trematoda</taxon>
        <taxon>Digenea</taxon>
        <taxon>Strigeidida</taxon>
        <taxon>Schistosomatoidea</taxon>
        <taxon>Schistosomatidae</taxon>
        <taxon>Schistosoma</taxon>
    </lineage>
</organism>
<proteinExistence type="predicted"/>
<dbReference type="Proteomes" id="UP000269396">
    <property type="component" value="Unassembled WGS sequence"/>
</dbReference>
<dbReference type="EMBL" id="UZAL01005553">
    <property type="protein sequence ID" value="VDO93558.1"/>
    <property type="molecule type" value="Genomic_DNA"/>
</dbReference>